<evidence type="ECO:0000256" key="5">
    <source>
        <dbReference type="ARBA" id="ARBA00023163"/>
    </source>
</evidence>
<dbReference type="GO" id="GO:0003700">
    <property type="term" value="F:DNA-binding transcription factor activity"/>
    <property type="evidence" value="ECO:0007669"/>
    <property type="project" value="InterPro"/>
</dbReference>
<evidence type="ECO:0000256" key="1">
    <source>
        <dbReference type="ARBA" id="ARBA00021390"/>
    </source>
</evidence>
<dbReference type="InterPro" id="IPR050313">
    <property type="entry name" value="Carb_Metab_HTH_regulators"/>
</dbReference>
<dbReference type="PRINTS" id="PR00037">
    <property type="entry name" value="HTHLACR"/>
</dbReference>
<protein>
    <recommendedName>
        <fullName evidence="1">Lactose phosphotransferase system repressor</fullName>
    </recommendedName>
</protein>
<evidence type="ECO:0000313" key="8">
    <source>
        <dbReference type="EMBL" id="MDX8420266.1"/>
    </source>
</evidence>
<dbReference type="PROSITE" id="PS00894">
    <property type="entry name" value="HTH_DEOR_1"/>
    <property type="match status" value="1"/>
</dbReference>
<feature type="domain" description="HTH deoR-type" evidence="7">
    <location>
        <begin position="3"/>
        <end position="58"/>
    </location>
</feature>
<gene>
    <name evidence="8" type="ORF">MOZ60_09185</name>
</gene>
<dbReference type="InterPro" id="IPR036388">
    <property type="entry name" value="WH-like_DNA-bd_sf"/>
</dbReference>
<keyword evidence="3" id="KW-0805">Transcription regulation</keyword>
<accession>A0AB35U699</accession>
<dbReference type="Pfam" id="PF08220">
    <property type="entry name" value="HTH_DeoR"/>
    <property type="match status" value="1"/>
</dbReference>
<dbReference type="Gene3D" id="1.10.10.10">
    <property type="entry name" value="Winged helix-like DNA-binding domain superfamily/Winged helix DNA-binding domain"/>
    <property type="match status" value="1"/>
</dbReference>
<dbReference type="EMBL" id="JALBUR010000028">
    <property type="protein sequence ID" value="MDX8420266.1"/>
    <property type="molecule type" value="Genomic_DNA"/>
</dbReference>
<evidence type="ECO:0000313" key="9">
    <source>
        <dbReference type="Proteomes" id="UP001286174"/>
    </source>
</evidence>
<dbReference type="InterPro" id="IPR018356">
    <property type="entry name" value="Tscrpt_reg_HTH_DeoR_CS"/>
</dbReference>
<dbReference type="Proteomes" id="UP001286174">
    <property type="component" value="Unassembled WGS sequence"/>
</dbReference>
<comment type="caution">
    <text evidence="8">The sequence shown here is derived from an EMBL/GenBank/DDBJ whole genome shotgun (WGS) entry which is preliminary data.</text>
</comment>
<dbReference type="PANTHER" id="PTHR30363:SF4">
    <property type="entry name" value="GLYCEROL-3-PHOSPHATE REGULON REPRESSOR"/>
    <property type="match status" value="1"/>
</dbReference>
<dbReference type="SUPFAM" id="SSF46785">
    <property type="entry name" value="Winged helix' DNA-binding domain"/>
    <property type="match status" value="1"/>
</dbReference>
<dbReference type="Pfam" id="PF00455">
    <property type="entry name" value="DeoRC"/>
    <property type="match status" value="1"/>
</dbReference>
<dbReference type="SMART" id="SM00420">
    <property type="entry name" value="HTH_DEOR"/>
    <property type="match status" value="1"/>
</dbReference>
<keyword evidence="2" id="KW-0678">Repressor</keyword>
<dbReference type="PANTHER" id="PTHR30363">
    <property type="entry name" value="HTH-TYPE TRANSCRIPTIONAL REGULATOR SRLR-RELATED"/>
    <property type="match status" value="1"/>
</dbReference>
<dbReference type="SUPFAM" id="SSF100950">
    <property type="entry name" value="NagB/RpiA/CoA transferase-like"/>
    <property type="match status" value="1"/>
</dbReference>
<keyword evidence="4 8" id="KW-0238">DNA-binding</keyword>
<keyword evidence="5" id="KW-0804">Transcription</keyword>
<evidence type="ECO:0000256" key="2">
    <source>
        <dbReference type="ARBA" id="ARBA00022491"/>
    </source>
</evidence>
<dbReference type="SMART" id="SM01134">
    <property type="entry name" value="DeoRC"/>
    <property type="match status" value="1"/>
</dbReference>
<dbReference type="InterPro" id="IPR014036">
    <property type="entry name" value="DeoR-like_C"/>
</dbReference>
<keyword evidence="9" id="KW-1185">Reference proteome</keyword>
<dbReference type="InterPro" id="IPR001034">
    <property type="entry name" value="DeoR_HTH"/>
</dbReference>
<organism evidence="8 9">
    <name type="scientific">Grylomicrobium aquisgranensis</name>
    <dbReference type="NCBI Taxonomy" id="2926318"/>
    <lineage>
        <taxon>Bacteria</taxon>
        <taxon>Bacillati</taxon>
        <taxon>Bacillota</taxon>
        <taxon>Erysipelotrichia</taxon>
        <taxon>Erysipelotrichales</taxon>
        <taxon>Erysipelotrichaceae</taxon>
        <taxon>Grylomicrobium</taxon>
    </lineage>
</organism>
<dbReference type="Gene3D" id="3.40.50.1360">
    <property type="match status" value="1"/>
</dbReference>
<evidence type="ECO:0000256" key="4">
    <source>
        <dbReference type="ARBA" id="ARBA00023125"/>
    </source>
</evidence>
<proteinExistence type="predicted"/>
<name>A0AB35U699_9FIRM</name>
<dbReference type="GO" id="GO:0003677">
    <property type="term" value="F:DNA binding"/>
    <property type="evidence" value="ECO:0007669"/>
    <property type="project" value="UniProtKB-KW"/>
</dbReference>
<comment type="function">
    <text evidence="6">Repressor of the lactose catabolism operon. Galactose-6-phosphate is the inducer.</text>
</comment>
<dbReference type="InterPro" id="IPR037171">
    <property type="entry name" value="NagB/RpiA_transferase-like"/>
</dbReference>
<reference evidence="8 9" key="1">
    <citation type="submission" date="2022-03" db="EMBL/GenBank/DDBJ databases">
        <title>Novel taxa within the pig intestine.</title>
        <authorList>
            <person name="Wylensek D."/>
            <person name="Bishof K."/>
            <person name="Afrizal A."/>
            <person name="Clavel T."/>
        </authorList>
    </citation>
    <scope>NUCLEOTIDE SEQUENCE [LARGE SCALE GENOMIC DNA]</scope>
    <source>
        <strain evidence="8 9">CLA-KB-P133</strain>
    </source>
</reference>
<evidence type="ECO:0000256" key="6">
    <source>
        <dbReference type="ARBA" id="ARBA00024937"/>
    </source>
</evidence>
<evidence type="ECO:0000259" key="7">
    <source>
        <dbReference type="PROSITE" id="PS51000"/>
    </source>
</evidence>
<dbReference type="InterPro" id="IPR036390">
    <property type="entry name" value="WH_DNA-bd_sf"/>
</dbReference>
<dbReference type="RefSeq" id="WP_370596445.1">
    <property type="nucleotide sequence ID" value="NZ_JALBUR010000028.1"/>
</dbReference>
<sequence>MKKNERLGEILEILTREKKAEVVSLSERLSVSQVTIRKDLDTLEEKGVIQRVHGYAQLLSTDNINGRLAYHYEAKQKIAEKAASLIQDGDTIMIESGSCCALLASVIAKTKKNVTIVTNSAFIADYIRHLPVEIVLLGGIYQPSSQCLVGPMVKQAAQSYHVHYFFAGTDGWNAKSGFSNKDQMRCQAVRDMAESAQEMVILTESEKFADTGTIPMNMKNQPGIVITDDKLPEEIKVQLDEEGIQVIMA</sequence>
<evidence type="ECO:0000256" key="3">
    <source>
        <dbReference type="ARBA" id="ARBA00023015"/>
    </source>
</evidence>
<dbReference type="PROSITE" id="PS51000">
    <property type="entry name" value="HTH_DEOR_2"/>
    <property type="match status" value="1"/>
</dbReference>
<dbReference type="AlphaFoldDB" id="A0AB35U699"/>